<feature type="compositionally biased region" description="Gly residues" evidence="4">
    <location>
        <begin position="18"/>
        <end position="27"/>
    </location>
</feature>
<gene>
    <name evidence="7" type="ORF">HZZ10_00380</name>
</gene>
<dbReference type="GO" id="GO:0009366">
    <property type="term" value="C:enterobactin synthetase complex"/>
    <property type="evidence" value="ECO:0007669"/>
    <property type="project" value="InterPro"/>
</dbReference>
<reference evidence="7 8" key="1">
    <citation type="submission" date="2020-07" db="EMBL/GenBank/DDBJ databases">
        <title>MOT database genomes.</title>
        <authorList>
            <person name="Joseph S."/>
            <person name="Aduse-Opoku J."/>
            <person name="Hashim A."/>
            <person name="Wade W."/>
            <person name="Curtis M."/>
        </authorList>
    </citation>
    <scope>NUCLEOTIDE SEQUENCE [LARGE SCALE GENOMIC DNA]</scope>
    <source>
        <strain evidence="7 8">DSM 100099</strain>
    </source>
</reference>
<evidence type="ECO:0000259" key="6">
    <source>
        <dbReference type="Pfam" id="PF17837"/>
    </source>
</evidence>
<dbReference type="Proteomes" id="UP000561011">
    <property type="component" value="Unassembled WGS sequence"/>
</dbReference>
<proteinExistence type="predicted"/>
<dbReference type="PANTHER" id="PTHR38096:SF1">
    <property type="entry name" value="ENTEROBACTIN SYNTHASE COMPONENT D"/>
    <property type="match status" value="1"/>
</dbReference>
<feature type="binding site" evidence="3">
    <location>
        <position position="135"/>
    </location>
    <ligand>
        <name>Mg(2+)</name>
        <dbReference type="ChEBI" id="CHEBI:18420"/>
    </ligand>
</feature>
<feature type="binding site" evidence="2">
    <location>
        <position position="75"/>
    </location>
    <ligand>
        <name>CoA</name>
        <dbReference type="ChEBI" id="CHEBI:57287"/>
    </ligand>
</feature>
<dbReference type="Pfam" id="PF17837">
    <property type="entry name" value="4PPT_N"/>
    <property type="match status" value="1"/>
</dbReference>
<dbReference type="GO" id="GO:0005886">
    <property type="term" value="C:plasma membrane"/>
    <property type="evidence" value="ECO:0007669"/>
    <property type="project" value="TreeGrafter"/>
</dbReference>
<sequence>MTGPPQSRDADPEDGLTAGHGRGGDGVPGIRRVAPLGSSAVDTTLPGTPADLLGPERDGTERMVPSRLAEFAAARRCGHLALEGLGVRPVGIPRGVRGRPFWPDGVIGSLTHCGGYAAAVVADARDLAGLGIDAEPHAPLPPKVLEHVSGPEEIEALAALSASSPGIAWDRIQFCAKEAAFKTLSASDQRCSRLVDLQVRIELTGTVTVVPRLSGPGRSPGAGRGDRRHGWWAVELGRIVVCVALEHDQRTLTNL</sequence>
<feature type="binding site" evidence="2">
    <location>
        <begin position="111"/>
        <end position="112"/>
    </location>
    <ligand>
        <name>CoA</name>
        <dbReference type="ChEBI" id="CHEBI:57287"/>
    </ligand>
</feature>
<keyword evidence="3" id="KW-0479">Metal-binding</keyword>
<dbReference type="InterPro" id="IPR008278">
    <property type="entry name" value="4-PPantetheinyl_Trfase_dom"/>
</dbReference>
<dbReference type="GO" id="GO:0008897">
    <property type="term" value="F:holo-[acyl-carrier-protein] synthase activity"/>
    <property type="evidence" value="ECO:0007669"/>
    <property type="project" value="InterPro"/>
</dbReference>
<dbReference type="Pfam" id="PF01648">
    <property type="entry name" value="ACPS"/>
    <property type="match status" value="1"/>
</dbReference>
<feature type="binding site" evidence="3">
    <location>
        <position position="133"/>
    </location>
    <ligand>
        <name>Mg(2+)</name>
        <dbReference type="ChEBI" id="CHEBI:18420"/>
    </ligand>
</feature>
<evidence type="ECO:0000313" key="8">
    <source>
        <dbReference type="Proteomes" id="UP000561011"/>
    </source>
</evidence>
<feature type="domain" description="4'-phosphopantetheinyl transferase N-terminal" evidence="6">
    <location>
        <begin position="61"/>
        <end position="122"/>
    </location>
</feature>
<feature type="binding site" evidence="2">
    <location>
        <position position="182"/>
    </location>
    <ligand>
        <name>CoA</name>
        <dbReference type="ChEBI" id="CHEBI:57287"/>
    </ligand>
</feature>
<feature type="domain" description="4'-phosphopantetheinyl transferase" evidence="5">
    <location>
        <begin position="129"/>
        <end position="208"/>
    </location>
</feature>
<evidence type="ECO:0000256" key="1">
    <source>
        <dbReference type="ARBA" id="ARBA00022679"/>
    </source>
</evidence>
<name>A0A853END7_9MICO</name>
<keyword evidence="8" id="KW-1185">Reference proteome</keyword>
<feature type="binding site" evidence="2">
    <location>
        <position position="67"/>
    </location>
    <ligand>
        <name>CoA</name>
        <dbReference type="ChEBI" id="CHEBI:57287"/>
    </ligand>
</feature>
<dbReference type="RefSeq" id="WP_179912000.1">
    <property type="nucleotide sequence ID" value="NZ_JACBYE010000001.1"/>
</dbReference>
<feature type="binding site" evidence="3">
    <location>
        <position position="134"/>
    </location>
    <ligand>
        <name>Mg(2+)</name>
        <dbReference type="ChEBI" id="CHEBI:18420"/>
    </ligand>
</feature>
<evidence type="ECO:0000256" key="3">
    <source>
        <dbReference type="PIRSR" id="PIRSR603542-2"/>
    </source>
</evidence>
<dbReference type="AlphaFoldDB" id="A0A853END7"/>
<dbReference type="EMBL" id="JACBYE010000001">
    <property type="protein sequence ID" value="NYS91996.1"/>
    <property type="molecule type" value="Genomic_DNA"/>
</dbReference>
<feature type="region of interest" description="Disordered" evidence="4">
    <location>
        <begin position="1"/>
        <end position="60"/>
    </location>
</feature>
<dbReference type="GO" id="GO:0000287">
    <property type="term" value="F:magnesium ion binding"/>
    <property type="evidence" value="ECO:0007669"/>
    <property type="project" value="InterPro"/>
</dbReference>
<dbReference type="GO" id="GO:0009239">
    <property type="term" value="P:enterobactin biosynthetic process"/>
    <property type="evidence" value="ECO:0007669"/>
    <property type="project" value="InterPro"/>
</dbReference>
<comment type="caution">
    <text evidence="7">The sequence shown here is derived from an EMBL/GenBank/DDBJ whole genome shotgun (WGS) entry which is preliminary data.</text>
</comment>
<comment type="cofactor">
    <cofactor evidence="3">
        <name>Mg(2+)</name>
        <dbReference type="ChEBI" id="CHEBI:18420"/>
    </cofactor>
</comment>
<protein>
    <submittedName>
        <fullName evidence="7">4'-phosphopantetheinyl transferase superfamily protein</fullName>
    </submittedName>
</protein>
<evidence type="ECO:0000256" key="4">
    <source>
        <dbReference type="SAM" id="MobiDB-lite"/>
    </source>
</evidence>
<dbReference type="PANTHER" id="PTHR38096">
    <property type="entry name" value="ENTEROBACTIN SYNTHASE COMPONENT D"/>
    <property type="match status" value="1"/>
</dbReference>
<accession>A0A853END7</accession>
<feature type="binding site" evidence="2">
    <location>
        <position position="178"/>
    </location>
    <ligand>
        <name>CoA</name>
        <dbReference type="ChEBI" id="CHEBI:57287"/>
    </ligand>
</feature>
<dbReference type="InterPro" id="IPR037143">
    <property type="entry name" value="4-PPantetheinyl_Trfase_dom_sf"/>
</dbReference>
<evidence type="ECO:0000259" key="5">
    <source>
        <dbReference type="Pfam" id="PF01648"/>
    </source>
</evidence>
<evidence type="ECO:0000256" key="2">
    <source>
        <dbReference type="PIRSR" id="PIRSR603542-1"/>
    </source>
</evidence>
<dbReference type="InterPro" id="IPR003542">
    <property type="entry name" value="Enbac_synth_compD-like"/>
</dbReference>
<keyword evidence="1 7" id="KW-0808">Transferase</keyword>
<dbReference type="InterPro" id="IPR041354">
    <property type="entry name" value="4PPT_N"/>
</dbReference>
<evidence type="ECO:0000313" key="7">
    <source>
        <dbReference type="EMBL" id="NYS91996.1"/>
    </source>
</evidence>
<feature type="binding site" evidence="2">
    <location>
        <position position="133"/>
    </location>
    <ligand>
        <name>CoA</name>
        <dbReference type="ChEBI" id="CHEBI:57287"/>
    </ligand>
</feature>
<dbReference type="SUPFAM" id="SSF56214">
    <property type="entry name" value="4'-phosphopantetheinyl transferase"/>
    <property type="match status" value="1"/>
</dbReference>
<organism evidence="7 8">
    <name type="scientific">Sanguibacter inulinus</name>
    <dbReference type="NCBI Taxonomy" id="60922"/>
    <lineage>
        <taxon>Bacteria</taxon>
        <taxon>Bacillati</taxon>
        <taxon>Actinomycetota</taxon>
        <taxon>Actinomycetes</taxon>
        <taxon>Micrococcales</taxon>
        <taxon>Sanguibacteraceae</taxon>
        <taxon>Sanguibacter</taxon>
    </lineage>
</organism>
<dbReference type="PRINTS" id="PR01399">
    <property type="entry name" value="ENTSNTHTASED"/>
</dbReference>
<keyword evidence="3" id="KW-0460">Magnesium</keyword>